<dbReference type="RefSeq" id="XP_017297958.1">
    <property type="nucleotide sequence ID" value="XM_017442469.2"/>
</dbReference>
<feature type="compositionally biased region" description="Basic and acidic residues" evidence="2">
    <location>
        <begin position="210"/>
        <end position="220"/>
    </location>
</feature>
<feature type="compositionally biased region" description="Basic and acidic residues" evidence="2">
    <location>
        <begin position="105"/>
        <end position="124"/>
    </location>
</feature>
<dbReference type="STRING" id="121845.A0A1S4E6X7"/>
<dbReference type="GO" id="GO:0052717">
    <property type="term" value="F:tRNA-specific adenosine-34 deaminase activity"/>
    <property type="evidence" value="ECO:0007669"/>
    <property type="project" value="TreeGrafter"/>
</dbReference>
<dbReference type="PANTHER" id="PTHR11079:SF149">
    <property type="entry name" value="TRNA-SPECIFIC ADENOSINE DEAMINASE 2"/>
    <property type="match status" value="1"/>
</dbReference>
<feature type="compositionally biased region" description="Polar residues" evidence="2">
    <location>
        <begin position="186"/>
        <end position="195"/>
    </location>
</feature>
<dbReference type="Gene3D" id="3.40.140.10">
    <property type="entry name" value="Cytidine Deaminase, domain 2"/>
    <property type="match status" value="1"/>
</dbReference>
<organism evidence="4 5">
    <name type="scientific">Diaphorina citri</name>
    <name type="common">Asian citrus psyllid</name>
    <dbReference type="NCBI Taxonomy" id="121845"/>
    <lineage>
        <taxon>Eukaryota</taxon>
        <taxon>Metazoa</taxon>
        <taxon>Ecdysozoa</taxon>
        <taxon>Arthropoda</taxon>
        <taxon>Hexapoda</taxon>
        <taxon>Insecta</taxon>
        <taxon>Pterygota</taxon>
        <taxon>Neoptera</taxon>
        <taxon>Paraneoptera</taxon>
        <taxon>Hemiptera</taxon>
        <taxon>Sternorrhyncha</taxon>
        <taxon>Psylloidea</taxon>
        <taxon>Psyllidae</taxon>
        <taxon>Diaphorininae</taxon>
        <taxon>Diaphorina</taxon>
    </lineage>
</organism>
<reference evidence="5" key="1">
    <citation type="submission" date="2025-08" db="UniProtKB">
        <authorList>
            <consortium name="RefSeq"/>
        </authorList>
    </citation>
    <scope>IDENTIFICATION</scope>
</reference>
<gene>
    <name evidence="5" type="primary">LOC103505548</name>
</gene>
<feature type="compositionally biased region" description="Polar residues" evidence="2">
    <location>
        <begin position="56"/>
        <end position="103"/>
    </location>
</feature>
<dbReference type="Proteomes" id="UP000079169">
    <property type="component" value="Unplaced"/>
</dbReference>
<dbReference type="SUPFAM" id="SSF53927">
    <property type="entry name" value="Cytidine deaminase-like"/>
    <property type="match status" value="1"/>
</dbReference>
<dbReference type="PaxDb" id="121845-A0A1S4E6X7"/>
<dbReference type="GO" id="GO:0005737">
    <property type="term" value="C:cytoplasm"/>
    <property type="evidence" value="ECO:0007669"/>
    <property type="project" value="TreeGrafter"/>
</dbReference>
<dbReference type="GeneID" id="103505548"/>
<evidence type="ECO:0000313" key="5">
    <source>
        <dbReference type="RefSeq" id="XP_017297958.1"/>
    </source>
</evidence>
<dbReference type="CDD" id="cd01285">
    <property type="entry name" value="nucleoside_deaminase"/>
    <property type="match status" value="1"/>
</dbReference>
<name>A0A1S4E6X7_DIACI</name>
<sequence>MNIATIEHWVLQSMSEAKVSLKNGEVPVGCLFIIQSETLARISKQNDQEEGGNPTKPIQSQKQDCMTEAASSKPTVEQYNEPSSSLKVDQTSESLETVSSAQSHDLVDKTVHSSKPSDNEKVENMDITADNSKLSNTQKREDETGDNMDIIAENSKLSNTRKRVHETGDSIFSENHKNVENMDITADNSEPSDTPNVDKTRPNSSNNDNKSVHKTDRAETGTKSSTDIAEAGGKSSAGIAEAENTFPAANSGGYILLARGMNEVNATKNATRHAEMVCIDHIVRQYPSTYRRVFESITVIVNVEPCIMCMAALLSLNIRTIVFACSNDRFGYNVLGSDEKTNYIEIVENTDDNTPKDDAVIQNIKVNSAITNPNTPIEKPTDGIMAKGKFVSELEGNGAGKLPIPNVREVPIDTTQQKISLEESNETQLSETLPQTVECEDRAKIANAPSKHAYEFLT</sequence>
<dbReference type="PROSITE" id="PS51747">
    <property type="entry name" value="CYT_DCMP_DEAMINASES_2"/>
    <property type="match status" value="1"/>
</dbReference>
<keyword evidence="1" id="KW-0378">Hydrolase</keyword>
<dbReference type="KEGG" id="dci:103505548"/>
<protein>
    <submittedName>
        <fullName evidence="5">Uncharacterized protein LOC103505548</fullName>
    </submittedName>
</protein>
<dbReference type="GO" id="GO:0005634">
    <property type="term" value="C:nucleus"/>
    <property type="evidence" value="ECO:0007669"/>
    <property type="project" value="TreeGrafter"/>
</dbReference>
<feature type="region of interest" description="Disordered" evidence="2">
    <location>
        <begin position="44"/>
        <end position="235"/>
    </location>
</feature>
<accession>A0A1S4E6X7</accession>
<evidence type="ECO:0000256" key="1">
    <source>
        <dbReference type="ARBA" id="ARBA00022801"/>
    </source>
</evidence>
<feature type="domain" description="CMP/dCMP-type deaminase" evidence="3">
    <location>
        <begin position="233"/>
        <end position="335"/>
    </location>
</feature>
<evidence type="ECO:0000313" key="4">
    <source>
        <dbReference type="Proteomes" id="UP000079169"/>
    </source>
</evidence>
<proteinExistence type="predicted"/>
<dbReference type="AlphaFoldDB" id="A0A1S4E6X7"/>
<keyword evidence="4" id="KW-1185">Reference proteome</keyword>
<evidence type="ECO:0000259" key="3">
    <source>
        <dbReference type="PROSITE" id="PS51747"/>
    </source>
</evidence>
<dbReference type="Pfam" id="PF00383">
    <property type="entry name" value="dCMP_cyt_deam_1"/>
    <property type="match status" value="1"/>
</dbReference>
<dbReference type="InterPro" id="IPR016193">
    <property type="entry name" value="Cytidine_deaminase-like"/>
</dbReference>
<dbReference type="PANTHER" id="PTHR11079">
    <property type="entry name" value="CYTOSINE DEAMINASE FAMILY MEMBER"/>
    <property type="match status" value="1"/>
</dbReference>
<dbReference type="InterPro" id="IPR002125">
    <property type="entry name" value="CMP_dCMP_dom"/>
</dbReference>
<evidence type="ECO:0000256" key="2">
    <source>
        <dbReference type="SAM" id="MobiDB-lite"/>
    </source>
</evidence>
<dbReference type="GO" id="GO:0002100">
    <property type="term" value="P:tRNA wobble adenosine to inosine editing"/>
    <property type="evidence" value="ECO:0007669"/>
    <property type="project" value="TreeGrafter"/>
</dbReference>